<evidence type="ECO:0000313" key="3">
    <source>
        <dbReference type="RefSeq" id="XP_030616040.1"/>
    </source>
</evidence>
<proteinExistence type="predicted"/>
<dbReference type="RefSeq" id="XP_030616040.1">
    <property type="nucleotide sequence ID" value="XM_030760180.1"/>
</dbReference>
<organism evidence="2 3">
    <name type="scientific">Delphinapterus leucas</name>
    <name type="common">Beluga whale</name>
    <dbReference type="NCBI Taxonomy" id="9749"/>
    <lineage>
        <taxon>Eukaryota</taxon>
        <taxon>Metazoa</taxon>
        <taxon>Chordata</taxon>
        <taxon>Craniata</taxon>
        <taxon>Vertebrata</taxon>
        <taxon>Euteleostomi</taxon>
        <taxon>Mammalia</taxon>
        <taxon>Eutheria</taxon>
        <taxon>Laurasiatheria</taxon>
        <taxon>Artiodactyla</taxon>
        <taxon>Whippomorpha</taxon>
        <taxon>Cetacea</taxon>
        <taxon>Odontoceti</taxon>
        <taxon>Monodontidae</taxon>
        <taxon>Delphinapterus</taxon>
    </lineage>
</organism>
<evidence type="ECO:0000256" key="1">
    <source>
        <dbReference type="SAM" id="MobiDB-lite"/>
    </source>
</evidence>
<dbReference type="AlphaFoldDB" id="A0A7F8K652"/>
<accession>A0A7F8K652</accession>
<feature type="compositionally biased region" description="Basic and acidic residues" evidence="1">
    <location>
        <begin position="15"/>
        <end position="33"/>
    </location>
</feature>
<gene>
    <name evidence="3" type="primary">LOC115801939</name>
</gene>
<reference evidence="3" key="1">
    <citation type="submission" date="2025-08" db="UniProtKB">
        <authorList>
            <consortium name="RefSeq"/>
        </authorList>
    </citation>
    <scope>IDENTIFICATION</scope>
    <source>
        <tissue evidence="3">Blood</tissue>
    </source>
</reference>
<protein>
    <submittedName>
        <fullName evidence="3">Neural Wiskott-Aldrich syndrome protein-like</fullName>
    </submittedName>
</protein>
<feature type="region of interest" description="Disordered" evidence="1">
    <location>
        <begin position="1"/>
        <end position="136"/>
    </location>
</feature>
<keyword evidence="2" id="KW-1185">Reference proteome</keyword>
<name>A0A7F8K652_DELLE</name>
<evidence type="ECO:0000313" key="2">
    <source>
        <dbReference type="Proteomes" id="UP000248483"/>
    </source>
</evidence>
<dbReference type="Proteomes" id="UP000248483">
    <property type="component" value="Unplaced"/>
</dbReference>
<dbReference type="KEGG" id="dle:115801939"/>
<dbReference type="InParanoid" id="A0A7F8K652"/>
<dbReference type="GeneID" id="115801939"/>
<sequence>MGVVKERAGISAVEEEGRRAGSERCPGDADCQHRSSRGRRAPTCPACGIGKVPGPARGDLRPAFSPENPQTSLPSPPPLKKPVKNKIKNSPPTPPPSRGERRLGLAGVCSSLPARLRDPPADAGSSPVPGAAEPRTSVTWIFTRQEAATPAFPARSDWNPRRTVVRARTLIPAAPSLAFRRDPESPSEGNCFLALGGGCRRRAPEVDVTELRGAREL</sequence>